<feature type="signal peptide" evidence="2">
    <location>
        <begin position="1"/>
        <end position="19"/>
    </location>
</feature>
<dbReference type="VEuPathDB" id="MicrosporidiaDB:EHP00_2278"/>
<comment type="caution">
    <text evidence="3">The sequence shown here is derived from an EMBL/GenBank/DDBJ whole genome shotgun (WGS) entry which is preliminary data.</text>
</comment>
<dbReference type="Proteomes" id="UP000192758">
    <property type="component" value="Unassembled WGS sequence"/>
</dbReference>
<dbReference type="EMBL" id="MNPJ01000025">
    <property type="protein sequence ID" value="OQS53817.1"/>
    <property type="molecule type" value="Genomic_DNA"/>
</dbReference>
<feature type="transmembrane region" description="Helical" evidence="1">
    <location>
        <begin position="348"/>
        <end position="369"/>
    </location>
</feature>
<keyword evidence="1" id="KW-0472">Membrane</keyword>
<evidence type="ECO:0000256" key="2">
    <source>
        <dbReference type="SAM" id="SignalP"/>
    </source>
</evidence>
<reference evidence="3 4" key="1">
    <citation type="journal article" date="2017" name="Environ. Microbiol.">
        <title>Decay of the glycolytic pathway and adaptation to intranuclear parasitism within Enterocytozoonidae microsporidia.</title>
        <authorList>
            <person name="Wiredu Boakye D."/>
            <person name="Jaroenlak P."/>
            <person name="Prachumwat A."/>
            <person name="Williams T.A."/>
            <person name="Bateman K.S."/>
            <person name="Itsathitphaisarn O."/>
            <person name="Sritunyalucksana K."/>
            <person name="Paszkiewicz K.H."/>
            <person name="Moore K.A."/>
            <person name="Stentiford G.D."/>
            <person name="Williams B.A."/>
        </authorList>
    </citation>
    <scope>NUCLEOTIDE SEQUENCE [LARGE SCALE GENOMIC DNA]</scope>
    <source>
        <strain evidence="3 4">TH1</strain>
    </source>
</reference>
<keyword evidence="1" id="KW-1133">Transmembrane helix</keyword>
<organism evidence="3 4">
    <name type="scientific">Ecytonucleospora hepatopenaei</name>
    <dbReference type="NCBI Taxonomy" id="646526"/>
    <lineage>
        <taxon>Eukaryota</taxon>
        <taxon>Fungi</taxon>
        <taxon>Fungi incertae sedis</taxon>
        <taxon>Microsporidia</taxon>
        <taxon>Enterocytozoonidae</taxon>
        <taxon>Ecytonucleospora</taxon>
    </lineage>
</organism>
<evidence type="ECO:0000313" key="4">
    <source>
        <dbReference type="Proteomes" id="UP000192758"/>
    </source>
</evidence>
<protein>
    <submittedName>
        <fullName evidence="3">Uncharacterized protein</fullName>
    </submittedName>
</protein>
<keyword evidence="2" id="KW-0732">Signal</keyword>
<accession>A0A1W0E3J7</accession>
<evidence type="ECO:0000256" key="1">
    <source>
        <dbReference type="SAM" id="Phobius"/>
    </source>
</evidence>
<keyword evidence="1" id="KW-0812">Transmembrane</keyword>
<feature type="chain" id="PRO_5012619145" evidence="2">
    <location>
        <begin position="20"/>
        <end position="388"/>
    </location>
</feature>
<evidence type="ECO:0000313" key="3">
    <source>
        <dbReference type="EMBL" id="OQS53817.1"/>
    </source>
</evidence>
<dbReference type="AlphaFoldDB" id="A0A1W0E3J7"/>
<keyword evidence="4" id="KW-1185">Reference proteome</keyword>
<sequence>MMLKCMIFLYSIMNIFILCSDNYNDKYIDNGNINIITLPVGTEFKMSEFQLVVVLQVMAKKSMYLKAINQWITNKTEIFAKNREEPFEVYKKVMYLINVDSEIMVKNKNGKEDIYKNLNMFRFSINKGKIELFTRDNKEKFVKNINCDELLEMWKINESTQIMINYSEERPEETASFISKKDRLLVIELNKNHLNEIELEIPKEITTNMMNVLMLKKDGEEEKLEFTSIDKFYPNKFKDFILVNNITKDFLLSDNESFTLDNMVTFLNEGELTGKTEEEVKVVKKDDIKNIFSDEKTNSLINENKERDAYKNKSSYSVNEKLNKELDKRFENLFKNDKNETKNTIGPVIFFITSVFYVIAVSSCIFFIFKKIKNRKNKKDKEIETEKI</sequence>
<gene>
    <name evidence="3" type="ORF">EHP00_2278</name>
</gene>
<name>A0A1W0E3J7_9MICR</name>
<proteinExistence type="predicted"/>